<evidence type="ECO:0000313" key="2">
    <source>
        <dbReference type="Proteomes" id="UP000664398"/>
    </source>
</evidence>
<dbReference type="EMBL" id="JAGDYL010000015">
    <property type="protein sequence ID" value="MBO1805612.1"/>
    <property type="molecule type" value="Genomic_DNA"/>
</dbReference>
<comment type="caution">
    <text evidence="1">The sequence shown here is derived from an EMBL/GenBank/DDBJ whole genome shotgun (WGS) entry which is preliminary data.</text>
</comment>
<dbReference type="InterPro" id="IPR039261">
    <property type="entry name" value="FNR_nucleotide-bd"/>
</dbReference>
<sequence length="137" mass="15062">MQNFDPVAPDPVGELTLAAGTRDDLPALRAWLASLPAGAYGQVLIESDEPVGSLPTPELVSVNRVPLGLEPGEGLSRAVRAWCDEWLWVDSDVDRSVQLWMGAEEQPVMRECWGRIDRRISRRHYAAGATQAMSQHA</sequence>
<evidence type="ECO:0000313" key="1">
    <source>
        <dbReference type="EMBL" id="MBO1805612.1"/>
    </source>
</evidence>
<dbReference type="RefSeq" id="WP_208046085.1">
    <property type="nucleotide sequence ID" value="NZ_JAGDYL010000015.1"/>
</dbReference>
<gene>
    <name evidence="1" type="ORF">J4H91_09825</name>
</gene>
<keyword evidence="2" id="KW-1185">Reference proteome</keyword>
<proteinExistence type="predicted"/>
<organism evidence="1 2">
    <name type="scientific">Leucobacter ruminantium</name>
    <dbReference type="NCBI Taxonomy" id="1289170"/>
    <lineage>
        <taxon>Bacteria</taxon>
        <taxon>Bacillati</taxon>
        <taxon>Actinomycetota</taxon>
        <taxon>Actinomycetes</taxon>
        <taxon>Micrococcales</taxon>
        <taxon>Microbacteriaceae</taxon>
        <taxon>Leucobacter</taxon>
    </lineage>
</organism>
<dbReference type="Gene3D" id="3.40.50.80">
    <property type="entry name" value="Nucleotide-binding domain of ferredoxin-NADP reductase (FNR) module"/>
    <property type="match status" value="1"/>
</dbReference>
<dbReference type="Proteomes" id="UP000664398">
    <property type="component" value="Unassembled WGS sequence"/>
</dbReference>
<name>A0A939RX08_9MICO</name>
<reference evidence="1" key="1">
    <citation type="submission" date="2021-03" db="EMBL/GenBank/DDBJ databases">
        <title>Leucobacter chromiisoli sp. nov., isolated from chromium-containing soil of chemical plant.</title>
        <authorList>
            <person name="Xu Z."/>
        </authorList>
    </citation>
    <scope>NUCLEOTIDE SEQUENCE</scope>
    <source>
        <strain evidence="1">A2</strain>
    </source>
</reference>
<dbReference type="AlphaFoldDB" id="A0A939RX08"/>
<protein>
    <submittedName>
        <fullName evidence="1">Uncharacterized protein</fullName>
    </submittedName>
</protein>
<accession>A0A939RX08</accession>